<comment type="caution">
    <text evidence="1">The sequence shown here is derived from an EMBL/GenBank/DDBJ whole genome shotgun (WGS) entry which is preliminary data.</text>
</comment>
<reference evidence="1 2" key="1">
    <citation type="journal article" date="2020" name="bioRxiv">
        <title>Whole genome comparisons of ergot fungi reveals the divergence and evolution of species within the genus Claviceps are the result of varying mechanisms driving genome evolution and host range expansion.</title>
        <authorList>
            <person name="Wyka S.A."/>
            <person name="Mondo S.J."/>
            <person name="Liu M."/>
            <person name="Dettman J."/>
            <person name="Nalam V."/>
            <person name="Broders K.D."/>
        </authorList>
    </citation>
    <scope>NUCLEOTIDE SEQUENCE [LARGE SCALE GENOMIC DNA]</scope>
    <source>
        <strain evidence="1 2">LM576</strain>
    </source>
</reference>
<protein>
    <submittedName>
        <fullName evidence="1">Uncharacterized protein</fullName>
    </submittedName>
</protein>
<dbReference type="EMBL" id="SRQM01000069">
    <property type="protein sequence ID" value="KAG6119861.1"/>
    <property type="molecule type" value="Genomic_DNA"/>
</dbReference>
<evidence type="ECO:0000313" key="2">
    <source>
        <dbReference type="Proteomes" id="UP000732380"/>
    </source>
</evidence>
<keyword evidence="2" id="KW-1185">Reference proteome</keyword>
<accession>A0A9P7TZU3</accession>
<evidence type="ECO:0000313" key="1">
    <source>
        <dbReference type="EMBL" id="KAG6119861.1"/>
    </source>
</evidence>
<organism evidence="1 2">
    <name type="scientific">Claviceps humidiphila</name>
    <dbReference type="NCBI Taxonomy" id="1294629"/>
    <lineage>
        <taxon>Eukaryota</taxon>
        <taxon>Fungi</taxon>
        <taxon>Dikarya</taxon>
        <taxon>Ascomycota</taxon>
        <taxon>Pezizomycotina</taxon>
        <taxon>Sordariomycetes</taxon>
        <taxon>Hypocreomycetidae</taxon>
        <taxon>Hypocreales</taxon>
        <taxon>Clavicipitaceae</taxon>
        <taxon>Claviceps</taxon>
    </lineage>
</organism>
<dbReference type="AlphaFoldDB" id="A0A9P7TZU3"/>
<gene>
    <name evidence="1" type="ORF">E4U13_007214</name>
</gene>
<dbReference type="Proteomes" id="UP000732380">
    <property type="component" value="Unassembled WGS sequence"/>
</dbReference>
<name>A0A9P7TZU3_9HYPO</name>
<sequence length="135" mass="15017">MTALPTRQVLVIEDLSQDHDWVARNVLVLREALRQPDLAHFTRVAFTNCSHSSTADPKLHATAFLSTEAQAEQNVCQALHVYHTMDRAGSLTYTGHLLYEESIRITKSMKKSAKKLAEIEKLAEKSAAAEKSAVN</sequence>
<proteinExistence type="predicted"/>